<feature type="transmembrane region" description="Helical" evidence="1">
    <location>
        <begin position="310"/>
        <end position="333"/>
    </location>
</feature>
<dbReference type="AlphaFoldDB" id="A0A0R1UZM4"/>
<dbReference type="PANTHER" id="PTHR38454:SF1">
    <property type="entry name" value="INTEGRAL MEMBRANE PROTEIN"/>
    <property type="match status" value="1"/>
</dbReference>
<feature type="transmembrane region" description="Helical" evidence="1">
    <location>
        <begin position="124"/>
        <end position="157"/>
    </location>
</feature>
<evidence type="ECO:0000313" key="3">
    <source>
        <dbReference type="Proteomes" id="UP000051166"/>
    </source>
</evidence>
<proteinExistence type="predicted"/>
<organism evidence="2 3">
    <name type="scientific">Liquorilactobacillus satsumensis DSM 16230 = JCM 12392</name>
    <dbReference type="NCBI Taxonomy" id="1423801"/>
    <lineage>
        <taxon>Bacteria</taxon>
        <taxon>Bacillati</taxon>
        <taxon>Bacillota</taxon>
        <taxon>Bacilli</taxon>
        <taxon>Lactobacillales</taxon>
        <taxon>Lactobacillaceae</taxon>
        <taxon>Liquorilactobacillus</taxon>
    </lineage>
</organism>
<keyword evidence="3" id="KW-1185">Reference proteome</keyword>
<keyword evidence="1" id="KW-0812">Transmembrane</keyword>
<feature type="transmembrane region" description="Helical" evidence="1">
    <location>
        <begin position="339"/>
        <end position="356"/>
    </location>
</feature>
<dbReference type="EMBL" id="AZFQ01000036">
    <property type="protein sequence ID" value="KRL98793.1"/>
    <property type="molecule type" value="Genomic_DNA"/>
</dbReference>
<reference evidence="2 3" key="1">
    <citation type="journal article" date="2015" name="Genome Announc.">
        <title>Expanding the biotechnology potential of lactobacilli through comparative genomics of 213 strains and associated genera.</title>
        <authorList>
            <person name="Sun Z."/>
            <person name="Harris H.M."/>
            <person name="McCann A."/>
            <person name="Guo C."/>
            <person name="Argimon S."/>
            <person name="Zhang W."/>
            <person name="Yang X."/>
            <person name="Jeffery I.B."/>
            <person name="Cooney J.C."/>
            <person name="Kagawa T.F."/>
            <person name="Liu W."/>
            <person name="Song Y."/>
            <person name="Salvetti E."/>
            <person name="Wrobel A."/>
            <person name="Rasinkangas P."/>
            <person name="Parkhill J."/>
            <person name="Rea M.C."/>
            <person name="O'Sullivan O."/>
            <person name="Ritari J."/>
            <person name="Douillard F.P."/>
            <person name="Paul Ross R."/>
            <person name="Yang R."/>
            <person name="Briner A.E."/>
            <person name="Felis G.E."/>
            <person name="de Vos W.M."/>
            <person name="Barrangou R."/>
            <person name="Klaenhammer T.R."/>
            <person name="Caufield P.W."/>
            <person name="Cui Y."/>
            <person name="Zhang H."/>
            <person name="O'Toole P.W."/>
        </authorList>
    </citation>
    <scope>NUCLEOTIDE SEQUENCE [LARGE SCALE GENOMIC DNA]</scope>
    <source>
        <strain evidence="2 3">DSM 16230</strain>
    </source>
</reference>
<feature type="transmembrane region" description="Helical" evidence="1">
    <location>
        <begin position="280"/>
        <end position="298"/>
    </location>
</feature>
<feature type="transmembrane region" description="Helical" evidence="1">
    <location>
        <begin position="368"/>
        <end position="386"/>
    </location>
</feature>
<dbReference type="PANTHER" id="PTHR38454">
    <property type="entry name" value="INTEGRAL MEMBRANE PROTEIN-RELATED"/>
    <property type="match status" value="1"/>
</dbReference>
<feature type="transmembrane region" description="Helical" evidence="1">
    <location>
        <begin position="169"/>
        <end position="201"/>
    </location>
</feature>
<evidence type="ECO:0008006" key="4">
    <source>
        <dbReference type="Google" id="ProtNLM"/>
    </source>
</evidence>
<dbReference type="InterPro" id="IPR018580">
    <property type="entry name" value="Uncharacterised_YfhO"/>
</dbReference>
<name>A0A0R1UZM4_9LACO</name>
<feature type="transmembrane region" description="Helical" evidence="1">
    <location>
        <begin position="765"/>
        <end position="790"/>
    </location>
</feature>
<feature type="transmembrane region" description="Helical" evidence="1">
    <location>
        <begin position="419"/>
        <end position="437"/>
    </location>
</feature>
<protein>
    <recommendedName>
        <fullName evidence="4">Integral membrane protein</fullName>
    </recommendedName>
</protein>
<evidence type="ECO:0000313" key="2">
    <source>
        <dbReference type="EMBL" id="KRL98793.1"/>
    </source>
</evidence>
<keyword evidence="1" id="KW-0472">Membrane</keyword>
<dbReference type="Pfam" id="PF09586">
    <property type="entry name" value="YfhO"/>
    <property type="match status" value="2"/>
</dbReference>
<comment type="caution">
    <text evidence="2">The sequence shown here is derived from an EMBL/GenBank/DDBJ whole genome shotgun (WGS) entry which is preliminary data.</text>
</comment>
<gene>
    <name evidence="2" type="ORF">FD50_GL000605</name>
</gene>
<keyword evidence="1" id="KW-1133">Transmembrane helix</keyword>
<evidence type="ECO:0000256" key="1">
    <source>
        <dbReference type="SAM" id="Phobius"/>
    </source>
</evidence>
<accession>A0A0R1UZM4</accession>
<dbReference type="STRING" id="1423801.FD50_GL000605"/>
<dbReference type="Proteomes" id="UP000051166">
    <property type="component" value="Unassembled WGS sequence"/>
</dbReference>
<feature type="transmembrane region" description="Helical" evidence="1">
    <location>
        <begin position="392"/>
        <end position="412"/>
    </location>
</feature>
<feature type="transmembrane region" description="Helical" evidence="1">
    <location>
        <begin position="221"/>
        <end position="239"/>
    </location>
</feature>
<dbReference type="PATRIC" id="fig|1423801.4.peg.614"/>
<sequence length="799" mass="90703">MAALIPPLLVILVWATKGIFPFGNNNLLVSDLGTQYVPFLTEMRRQLLSGQLSIYSFSLGLGDNFFPVAAYYLISPFNLVSLLFRPEQMPVAVELIILLKISAMGLTFTYYLRNAWQQTRQTWLFAVVYALNGFVAMNFYNIMWLDALVWLPLVALGMKNMVTHGKRRLFLFSLTVTIFCNYYLGYMTVLFTGCYLCYLLWRKERTWAASYQVIKTYLKTMVQIVLLACCLLLPTFLGMQKTDKTGIKASWFLPTPEFGVSFFKQMGISGSSYLQRLDHAPSVFVGSLVVILAVLYFFERTRDKREKIAAFLLAGFFFLSLWLRPLNTIWHLMNRPAGFPYRNAIFLIFFTITLAARQWQVHKKFDKASTSLVAGVFASLLVLDILLTRTDIFWIVLSLVGIAIVTVSLICLTEKWRKLVLLLLTPCALAANLYGSMAGMDFGNQVNYEKEYYAAEKAVTITDQKEIPSYRIVGQGSFFKQAYKEEYNGYNDGLLLGYEGLTLYSSTLNKQTRHFFTSMGYYSKNVRRISAVGGTTFSDSLLNVRYYLKATNNGMRTEKNNNALGNGLLTTAAAQKIVYQSHNAFDNQEKVWHTLLPSSKQLFQKTKILAVKQLKGKDYLVKLSTPAAGTLYYAQKYYDENGHEQQQLKKLRKVGNSQVYEFRLGASSQNELTANHLRVLNQHTYSQGITVLQKRKLLLEHRSGSSRLRGHIQTEGNRSTVVFNIPFDTGWSITSNGKKLKTKQALGSFLAVNLPQGAAKITLRYVAPGSLVGFLITIVGISWLGLDWFLARKKEIKRN</sequence>
<feature type="transmembrane region" description="Helical" evidence="1">
    <location>
        <begin position="91"/>
        <end position="112"/>
    </location>
</feature>